<keyword evidence="2" id="KW-0378">Hydrolase</keyword>
<protein>
    <submittedName>
        <fullName evidence="2">Uma2 family endonuclease</fullName>
    </submittedName>
</protein>
<dbReference type="PANTHER" id="PTHR34107">
    <property type="entry name" value="SLL0198 PROTEIN-RELATED"/>
    <property type="match status" value="1"/>
</dbReference>
<dbReference type="PANTHER" id="PTHR34107:SF4">
    <property type="entry name" value="SLL1222 PROTEIN"/>
    <property type="match status" value="1"/>
</dbReference>
<gene>
    <name evidence="2" type="ORF">DSM107014_11250</name>
</gene>
<evidence type="ECO:0000313" key="3">
    <source>
        <dbReference type="Proteomes" id="UP000767446"/>
    </source>
</evidence>
<dbReference type="Gene3D" id="3.90.1570.10">
    <property type="entry name" value="tt1808, chain A"/>
    <property type="match status" value="1"/>
</dbReference>
<organism evidence="2 3">
    <name type="scientific">Gomphosphaeria aponina SAG 52.96 = DSM 107014</name>
    <dbReference type="NCBI Taxonomy" id="1521640"/>
    <lineage>
        <taxon>Bacteria</taxon>
        <taxon>Bacillati</taxon>
        <taxon>Cyanobacteriota</taxon>
        <taxon>Cyanophyceae</taxon>
        <taxon>Oscillatoriophycideae</taxon>
        <taxon>Chroococcales</taxon>
        <taxon>Gomphosphaeriaceae</taxon>
        <taxon>Gomphosphaeria</taxon>
    </lineage>
</organism>
<evidence type="ECO:0000259" key="1">
    <source>
        <dbReference type="Pfam" id="PF05685"/>
    </source>
</evidence>
<accession>A0A941GS36</accession>
<keyword evidence="2" id="KW-0255">Endonuclease</keyword>
<sequence>MTNKTEKIKWNTADLDFFPEDGKRYEIIDGELIVTRAPHWKHQRVVMKISNQLENWCQKTGLGEVTTAPGIIFTGADNVIPDVVWISLERLQNVLDEKGHLIDAPELIVEVLSKNKQDVERDLEIKLKLYSNQGVQEYWVCDYEKKQIKVFAREKAALRLSATLFEQDNLSTTLLPGFSCQVSQIFERN</sequence>
<dbReference type="AlphaFoldDB" id="A0A941GS36"/>
<name>A0A941GS36_9CHRO</name>
<dbReference type="EMBL" id="JADQBC010000071">
    <property type="protein sequence ID" value="MBR8828455.1"/>
    <property type="molecule type" value="Genomic_DNA"/>
</dbReference>
<comment type="caution">
    <text evidence="2">The sequence shown here is derived from an EMBL/GenBank/DDBJ whole genome shotgun (WGS) entry which is preliminary data.</text>
</comment>
<proteinExistence type="predicted"/>
<dbReference type="InterPro" id="IPR008538">
    <property type="entry name" value="Uma2"/>
</dbReference>
<dbReference type="InterPro" id="IPR011335">
    <property type="entry name" value="Restrct_endonuc-II-like"/>
</dbReference>
<dbReference type="CDD" id="cd06260">
    <property type="entry name" value="DUF820-like"/>
    <property type="match status" value="1"/>
</dbReference>
<dbReference type="InterPro" id="IPR012296">
    <property type="entry name" value="Nuclease_put_TT1808"/>
</dbReference>
<dbReference type="Pfam" id="PF05685">
    <property type="entry name" value="Uma2"/>
    <property type="match status" value="1"/>
</dbReference>
<dbReference type="Proteomes" id="UP000767446">
    <property type="component" value="Unassembled WGS sequence"/>
</dbReference>
<reference evidence="2" key="1">
    <citation type="submission" date="2021-02" db="EMBL/GenBank/DDBJ databases">
        <title>Metagenome analyses of Stigonema ocellatum DSM 106950, Chlorogloea purpurea SAG 13.99 and Gomphosphaeria aponina DSM 107014.</title>
        <authorList>
            <person name="Marter P."/>
            <person name="Huang S."/>
        </authorList>
    </citation>
    <scope>NUCLEOTIDE SEQUENCE</scope>
    <source>
        <strain evidence="2">JP213</strain>
    </source>
</reference>
<feature type="domain" description="Putative restriction endonuclease" evidence="1">
    <location>
        <begin position="19"/>
        <end position="182"/>
    </location>
</feature>
<evidence type="ECO:0000313" key="2">
    <source>
        <dbReference type="EMBL" id="MBR8828455.1"/>
    </source>
</evidence>
<dbReference type="GO" id="GO:0004519">
    <property type="term" value="F:endonuclease activity"/>
    <property type="evidence" value="ECO:0007669"/>
    <property type="project" value="UniProtKB-KW"/>
</dbReference>
<keyword evidence="2" id="KW-0540">Nuclease</keyword>
<dbReference type="SUPFAM" id="SSF52980">
    <property type="entry name" value="Restriction endonuclease-like"/>
    <property type="match status" value="1"/>
</dbReference>